<dbReference type="EMBL" id="MVGT01001134">
    <property type="protein sequence ID" value="OVA13454.1"/>
    <property type="molecule type" value="Genomic_DNA"/>
</dbReference>
<sequence length="82" mass="8920">MRVDSTPNLVAPQQLHWLPPTQDIIKINVDGAAIAHSNSSSCAAIARNANGVFEGCGTQSNPLCSHLKKPKLWHSSLVYNWL</sequence>
<protein>
    <recommendedName>
        <fullName evidence="3">RNase H type-1 domain-containing protein</fullName>
    </recommendedName>
</protein>
<dbReference type="InParanoid" id="A0A200QSK2"/>
<dbReference type="AlphaFoldDB" id="A0A200QSK2"/>
<comment type="caution">
    <text evidence="1">The sequence shown here is derived from an EMBL/GenBank/DDBJ whole genome shotgun (WGS) entry which is preliminary data.</text>
</comment>
<evidence type="ECO:0000313" key="2">
    <source>
        <dbReference type="Proteomes" id="UP000195402"/>
    </source>
</evidence>
<proteinExistence type="predicted"/>
<accession>A0A200QSK2</accession>
<gene>
    <name evidence="1" type="ORF">BVC80_8173g2</name>
</gene>
<dbReference type="OrthoDB" id="1906820at2759"/>
<reference evidence="1 2" key="1">
    <citation type="journal article" date="2017" name="Mol. Plant">
        <title>The Genome of Medicinal Plant Macleaya cordata Provides New Insights into Benzylisoquinoline Alkaloids Metabolism.</title>
        <authorList>
            <person name="Liu X."/>
            <person name="Liu Y."/>
            <person name="Huang P."/>
            <person name="Ma Y."/>
            <person name="Qing Z."/>
            <person name="Tang Q."/>
            <person name="Cao H."/>
            <person name="Cheng P."/>
            <person name="Zheng Y."/>
            <person name="Yuan Z."/>
            <person name="Zhou Y."/>
            <person name="Liu J."/>
            <person name="Tang Z."/>
            <person name="Zhuo Y."/>
            <person name="Zhang Y."/>
            <person name="Yu L."/>
            <person name="Huang J."/>
            <person name="Yang P."/>
            <person name="Peng Q."/>
            <person name="Zhang J."/>
            <person name="Jiang W."/>
            <person name="Zhang Z."/>
            <person name="Lin K."/>
            <person name="Ro D.K."/>
            <person name="Chen X."/>
            <person name="Xiong X."/>
            <person name="Shang Y."/>
            <person name="Huang S."/>
            <person name="Zeng J."/>
        </authorList>
    </citation>
    <scope>NUCLEOTIDE SEQUENCE [LARGE SCALE GENOMIC DNA]</scope>
    <source>
        <strain evidence="2">cv. BLH2017</strain>
        <tissue evidence="1">Root</tissue>
    </source>
</reference>
<keyword evidence="2" id="KW-1185">Reference proteome</keyword>
<evidence type="ECO:0008006" key="3">
    <source>
        <dbReference type="Google" id="ProtNLM"/>
    </source>
</evidence>
<dbReference type="Proteomes" id="UP000195402">
    <property type="component" value="Unassembled WGS sequence"/>
</dbReference>
<organism evidence="1 2">
    <name type="scientific">Macleaya cordata</name>
    <name type="common">Five-seeded plume-poppy</name>
    <name type="synonym">Bocconia cordata</name>
    <dbReference type="NCBI Taxonomy" id="56857"/>
    <lineage>
        <taxon>Eukaryota</taxon>
        <taxon>Viridiplantae</taxon>
        <taxon>Streptophyta</taxon>
        <taxon>Embryophyta</taxon>
        <taxon>Tracheophyta</taxon>
        <taxon>Spermatophyta</taxon>
        <taxon>Magnoliopsida</taxon>
        <taxon>Ranunculales</taxon>
        <taxon>Papaveraceae</taxon>
        <taxon>Papaveroideae</taxon>
        <taxon>Macleaya</taxon>
    </lineage>
</organism>
<evidence type="ECO:0000313" key="1">
    <source>
        <dbReference type="EMBL" id="OVA13454.1"/>
    </source>
</evidence>
<name>A0A200QSK2_MACCD</name>